<dbReference type="STRING" id="484019.THA_1100"/>
<dbReference type="HOGENOM" id="CLU_3318379_0_0_0"/>
<dbReference type="KEGG" id="taf:THA_1100"/>
<evidence type="ECO:0000313" key="2">
    <source>
        <dbReference type="Proteomes" id="UP000002453"/>
    </source>
</evidence>
<name>B7IHJ2_THEAB</name>
<dbReference type="EMBL" id="CP001185">
    <property type="protein sequence ID" value="ACJ75556.1"/>
    <property type="molecule type" value="Genomic_DNA"/>
</dbReference>
<proteinExistence type="predicted"/>
<evidence type="ECO:0000313" key="1">
    <source>
        <dbReference type="EMBL" id="ACJ75556.1"/>
    </source>
</evidence>
<keyword evidence="2" id="KW-1185">Reference proteome</keyword>
<dbReference type="AlphaFoldDB" id="B7IHJ2"/>
<sequence length="39" mass="4624">MQKIIFKNQTSMLNKSFLNVNMMIMCGMWKNWPPLSFAV</sequence>
<dbReference type="Proteomes" id="UP000002453">
    <property type="component" value="Chromosome"/>
</dbReference>
<accession>B7IHJ2</accession>
<organism evidence="1 2">
    <name type="scientific">Thermosipho africanus (strain TCF52B)</name>
    <dbReference type="NCBI Taxonomy" id="484019"/>
    <lineage>
        <taxon>Bacteria</taxon>
        <taxon>Thermotogati</taxon>
        <taxon>Thermotogota</taxon>
        <taxon>Thermotogae</taxon>
        <taxon>Thermotogales</taxon>
        <taxon>Fervidobacteriaceae</taxon>
        <taxon>Thermosipho</taxon>
    </lineage>
</organism>
<gene>
    <name evidence="1" type="ordered locus">THA_1100</name>
</gene>
<reference evidence="1 2" key="1">
    <citation type="journal article" date="2009" name="J. Bacteriol.">
        <title>The genome of Thermosipho africanus TCF52B: lateral genetic connections to the Firmicutes and Archaea.</title>
        <authorList>
            <person name="Nesboe C.L."/>
            <person name="Bapteste E."/>
            <person name="Curtis B."/>
            <person name="Dahle H."/>
            <person name="Lopez P."/>
            <person name="Macleod D."/>
            <person name="Dlutek M."/>
            <person name="Bowman S."/>
            <person name="Zhaxybayeva O."/>
            <person name="Birkeland N.-K."/>
            <person name="Doolittle W.F."/>
        </authorList>
    </citation>
    <scope>NUCLEOTIDE SEQUENCE [LARGE SCALE GENOMIC DNA]</scope>
    <source>
        <strain evidence="1 2">TCF52B</strain>
    </source>
</reference>
<protein>
    <submittedName>
        <fullName evidence="1">Uncharacterized protein</fullName>
    </submittedName>
</protein>